<name>I0YI42_COCSC</name>
<feature type="domain" description="Exostosin GT47" evidence="4">
    <location>
        <begin position="14"/>
        <end position="80"/>
    </location>
</feature>
<evidence type="ECO:0000313" key="6">
    <source>
        <dbReference type="Proteomes" id="UP000007264"/>
    </source>
</evidence>
<feature type="non-terminal residue" evidence="5">
    <location>
        <position position="115"/>
    </location>
</feature>
<keyword evidence="3" id="KW-0333">Golgi apparatus</keyword>
<dbReference type="Proteomes" id="UP000007264">
    <property type="component" value="Unassembled WGS sequence"/>
</dbReference>
<feature type="non-terminal residue" evidence="5">
    <location>
        <position position="1"/>
    </location>
</feature>
<gene>
    <name evidence="5" type="ORF">COCSUDRAFT_9502</name>
</gene>
<dbReference type="Pfam" id="PF03016">
    <property type="entry name" value="Exostosin_GT47"/>
    <property type="match status" value="1"/>
</dbReference>
<dbReference type="InterPro" id="IPR040911">
    <property type="entry name" value="Exostosin_GT47"/>
</dbReference>
<evidence type="ECO:0000256" key="2">
    <source>
        <dbReference type="ARBA" id="ARBA00010271"/>
    </source>
</evidence>
<dbReference type="RefSeq" id="XP_005642605.1">
    <property type="nucleotide sequence ID" value="XM_005642548.1"/>
</dbReference>
<dbReference type="AlphaFoldDB" id="I0YI42"/>
<dbReference type="InterPro" id="IPR004263">
    <property type="entry name" value="Exostosin"/>
</dbReference>
<dbReference type="OrthoDB" id="1924787at2759"/>
<dbReference type="GeneID" id="17036015"/>
<sequence>LFLNPSDDWKIITESSNLSFCPRGYGPTSFRLYETLQLGTIPIYVWEDEKWLAFEDKVDWNEFAIVVEFKDIQLIPKKIAEANITRMQEALAKHRHMFTYEYTVKYILERISLEE</sequence>
<dbReference type="KEGG" id="csl:COCSUDRAFT_9502"/>
<reference evidence="5 6" key="1">
    <citation type="journal article" date="2012" name="Genome Biol.">
        <title>The genome of the polar eukaryotic microalga coccomyxa subellipsoidea reveals traits of cold adaptation.</title>
        <authorList>
            <person name="Blanc G."/>
            <person name="Agarkova I."/>
            <person name="Grimwood J."/>
            <person name="Kuo A."/>
            <person name="Brueggeman A."/>
            <person name="Dunigan D."/>
            <person name="Gurnon J."/>
            <person name="Ladunga I."/>
            <person name="Lindquist E."/>
            <person name="Lucas S."/>
            <person name="Pangilinan J."/>
            <person name="Proschold T."/>
            <person name="Salamov A."/>
            <person name="Schmutz J."/>
            <person name="Weeks D."/>
            <person name="Yamada T."/>
            <person name="Claverie J.M."/>
            <person name="Grigoriev I."/>
            <person name="Van Etten J."/>
            <person name="Lomsadze A."/>
            <person name="Borodovsky M."/>
        </authorList>
    </citation>
    <scope>NUCLEOTIDE SEQUENCE [LARGE SCALE GENOMIC DNA]</scope>
    <source>
        <strain evidence="5 6">C-169</strain>
    </source>
</reference>
<keyword evidence="6" id="KW-1185">Reference proteome</keyword>
<evidence type="ECO:0000259" key="4">
    <source>
        <dbReference type="Pfam" id="PF03016"/>
    </source>
</evidence>
<dbReference type="PANTHER" id="PTHR11062">
    <property type="entry name" value="EXOSTOSIN HEPARAN SULFATE GLYCOSYLTRANSFERASE -RELATED"/>
    <property type="match status" value="1"/>
</dbReference>
<comment type="similarity">
    <text evidence="2">Belongs to the glycosyltransferase 47 family.</text>
</comment>
<accession>I0YI42</accession>
<dbReference type="GO" id="GO:0016757">
    <property type="term" value="F:glycosyltransferase activity"/>
    <property type="evidence" value="ECO:0007669"/>
    <property type="project" value="InterPro"/>
</dbReference>
<proteinExistence type="inferred from homology"/>
<evidence type="ECO:0000256" key="1">
    <source>
        <dbReference type="ARBA" id="ARBA00004323"/>
    </source>
</evidence>
<dbReference type="GO" id="GO:0000139">
    <property type="term" value="C:Golgi membrane"/>
    <property type="evidence" value="ECO:0007669"/>
    <property type="project" value="UniProtKB-SubCell"/>
</dbReference>
<comment type="subcellular location">
    <subcellularLocation>
        <location evidence="1">Golgi apparatus membrane</location>
        <topology evidence="1">Single-pass type II membrane protein</topology>
    </subcellularLocation>
</comment>
<organism evidence="5 6">
    <name type="scientific">Coccomyxa subellipsoidea (strain C-169)</name>
    <name type="common">Green microalga</name>
    <dbReference type="NCBI Taxonomy" id="574566"/>
    <lineage>
        <taxon>Eukaryota</taxon>
        <taxon>Viridiplantae</taxon>
        <taxon>Chlorophyta</taxon>
        <taxon>core chlorophytes</taxon>
        <taxon>Trebouxiophyceae</taxon>
        <taxon>Trebouxiophyceae incertae sedis</taxon>
        <taxon>Coccomyxaceae</taxon>
        <taxon>Coccomyxa</taxon>
        <taxon>Coccomyxa subellipsoidea</taxon>
    </lineage>
</organism>
<protein>
    <recommendedName>
        <fullName evidence="4">Exostosin GT47 domain-containing protein</fullName>
    </recommendedName>
</protein>
<comment type="caution">
    <text evidence="5">The sequence shown here is derived from an EMBL/GenBank/DDBJ whole genome shotgun (WGS) entry which is preliminary data.</text>
</comment>
<evidence type="ECO:0000313" key="5">
    <source>
        <dbReference type="EMBL" id="EIE18061.1"/>
    </source>
</evidence>
<dbReference type="eggNOG" id="ENOG502SRR6">
    <property type="taxonomic scope" value="Eukaryota"/>
</dbReference>
<evidence type="ECO:0000256" key="3">
    <source>
        <dbReference type="ARBA" id="ARBA00023034"/>
    </source>
</evidence>
<dbReference type="EMBL" id="AGSI01000027">
    <property type="protein sequence ID" value="EIE18061.1"/>
    <property type="molecule type" value="Genomic_DNA"/>
</dbReference>